<comment type="caution">
    <text evidence="1">The sequence shown here is derived from an EMBL/GenBank/DDBJ whole genome shotgun (WGS) entry which is preliminary data.</text>
</comment>
<proteinExistence type="predicted"/>
<evidence type="ECO:0000313" key="2">
    <source>
        <dbReference type="Proteomes" id="UP001203423"/>
    </source>
</evidence>
<dbReference type="PANTHER" id="PTHR42754:SF1">
    <property type="entry name" value="LIPOPROTEIN"/>
    <property type="match status" value="1"/>
</dbReference>
<dbReference type="PANTHER" id="PTHR42754">
    <property type="entry name" value="ENDOGLUCANASE"/>
    <property type="match status" value="1"/>
</dbReference>
<reference evidence="1 2" key="1">
    <citation type="submission" date="2022-01" db="EMBL/GenBank/DDBJ databases">
        <title>Whole genome-based taxonomy of the Shewanellaceae.</title>
        <authorList>
            <person name="Martin-Rodriguez A.J."/>
        </authorList>
    </citation>
    <scope>NUCLEOTIDE SEQUENCE [LARGE SCALE GENOMIC DNA]</scope>
    <source>
        <strain evidence="1 2">DSM 17177</strain>
    </source>
</reference>
<organism evidence="1 2">
    <name type="scientific">Shewanella surugensis</name>
    <dbReference type="NCBI Taxonomy" id="212020"/>
    <lineage>
        <taxon>Bacteria</taxon>
        <taxon>Pseudomonadati</taxon>
        <taxon>Pseudomonadota</taxon>
        <taxon>Gammaproteobacteria</taxon>
        <taxon>Alteromonadales</taxon>
        <taxon>Shewanellaceae</taxon>
        <taxon>Shewanella</taxon>
    </lineage>
</organism>
<dbReference type="Proteomes" id="UP001203423">
    <property type="component" value="Unassembled WGS sequence"/>
</dbReference>
<protein>
    <submittedName>
        <fullName evidence="1">Uncharacterized protein</fullName>
    </submittedName>
</protein>
<gene>
    <name evidence="1" type="ORF">L2764_08465</name>
</gene>
<name>A0ABT0LBF2_9GAMM</name>
<keyword evidence="2" id="KW-1185">Reference proteome</keyword>
<accession>A0ABT0LBF2</accession>
<dbReference type="EMBL" id="JAKIKS010000025">
    <property type="protein sequence ID" value="MCL1124506.1"/>
    <property type="molecule type" value="Genomic_DNA"/>
</dbReference>
<sequence length="285" mass="31184">MSEQTVAFFTHSGDLLAWHSLAGEYQFNQGIGTHDGGMLMVGATQAGQGLVVKMDHKGMVEWQHVMSQDVTVLTHVVQLKSGDFMMIGQSLRDSDQTIATLIRLSRLGEEHWVVHLSSDEAEHTQLSGLVLTHNEDVIIAGTRSDAVYSSLSQGWIARFKIGKKSKQVKLVWETLAGKADARNQINDIVVTSNAIVAVGASNQKSNQYYMDYWVLGVTLKGNTEWEHHYGGIIGNDEAFSVIEMNEAQLVVSGYSSGFSSISGTWLLSLNAAGEIDDFTPTALQH</sequence>
<evidence type="ECO:0000313" key="1">
    <source>
        <dbReference type="EMBL" id="MCL1124506.1"/>
    </source>
</evidence>
<dbReference type="RefSeq" id="WP_248939786.1">
    <property type="nucleotide sequence ID" value="NZ_JAKIKS010000025.1"/>
</dbReference>